<evidence type="ECO:0000313" key="2">
    <source>
        <dbReference type="EMBL" id="CAE0327891.1"/>
    </source>
</evidence>
<feature type="region of interest" description="Disordered" evidence="1">
    <location>
        <begin position="62"/>
        <end position="95"/>
    </location>
</feature>
<feature type="compositionally biased region" description="Acidic residues" evidence="1">
    <location>
        <begin position="78"/>
        <end position="95"/>
    </location>
</feature>
<dbReference type="AlphaFoldDB" id="A0A7S3MYC2"/>
<accession>A0A7S3MYC2</accession>
<organism evidence="2">
    <name type="scientific">Strombidium inclinatum</name>
    <dbReference type="NCBI Taxonomy" id="197538"/>
    <lineage>
        <taxon>Eukaryota</taxon>
        <taxon>Sar</taxon>
        <taxon>Alveolata</taxon>
        <taxon>Ciliophora</taxon>
        <taxon>Intramacronucleata</taxon>
        <taxon>Spirotrichea</taxon>
        <taxon>Oligotrichia</taxon>
        <taxon>Strombidiidae</taxon>
        <taxon>Strombidium</taxon>
    </lineage>
</organism>
<sequence>MDDDDEPLDPNYVLQEFQRLFEEDEQLRDLLGDANGYSVEEKESIIKAYKKGGGVAGLADIIDDEEEEDGSQAVQPGMDDENGDAEETEINLDDPEDVKIIEEEFKKLFDRDENFRKSFGEEAFDLAPIQKYQIIDAYGKGGMQEVLGLLSSSADPSGIISQHEDPDMPEEDLSKVYHNGKVYNRIQIEDLGEDDEYLMDENGDIYTQDFKFIINMGENVEIEAD</sequence>
<protein>
    <submittedName>
        <fullName evidence="2">Uncharacterized protein</fullName>
    </submittedName>
</protein>
<evidence type="ECO:0000256" key="1">
    <source>
        <dbReference type="SAM" id="MobiDB-lite"/>
    </source>
</evidence>
<proteinExistence type="predicted"/>
<name>A0A7S3MYC2_9SPIT</name>
<gene>
    <name evidence="2" type="ORF">SINC0208_LOCUS8518</name>
</gene>
<reference evidence="2" key="1">
    <citation type="submission" date="2021-01" db="EMBL/GenBank/DDBJ databases">
        <authorList>
            <person name="Corre E."/>
            <person name="Pelletier E."/>
            <person name="Niang G."/>
            <person name="Scheremetjew M."/>
            <person name="Finn R."/>
            <person name="Kale V."/>
            <person name="Holt S."/>
            <person name="Cochrane G."/>
            <person name="Meng A."/>
            <person name="Brown T."/>
            <person name="Cohen L."/>
        </authorList>
    </citation>
    <scope>NUCLEOTIDE SEQUENCE</scope>
    <source>
        <strain evidence="2">S3</strain>
    </source>
</reference>
<dbReference type="EMBL" id="HBIH01021523">
    <property type="protein sequence ID" value="CAE0327891.1"/>
    <property type="molecule type" value="Transcribed_RNA"/>
</dbReference>